<dbReference type="PANTHER" id="PTHR43569:SF1">
    <property type="entry name" value="BLL3371 PROTEIN"/>
    <property type="match status" value="1"/>
</dbReference>
<evidence type="ECO:0000313" key="3">
    <source>
        <dbReference type="EMBL" id="MBB6169836.1"/>
    </source>
</evidence>
<dbReference type="Gene3D" id="3.20.20.140">
    <property type="entry name" value="Metal-dependent hydrolases"/>
    <property type="match status" value="1"/>
</dbReference>
<dbReference type="Proteomes" id="UP000588017">
    <property type="component" value="Unassembled WGS sequence"/>
</dbReference>
<comment type="similarity">
    <text evidence="1">Belongs to the metallo-dependent hydrolases superfamily.</text>
</comment>
<dbReference type="InterPro" id="IPR006680">
    <property type="entry name" value="Amidohydro-rel"/>
</dbReference>
<dbReference type="RefSeq" id="WP_210310584.1">
    <property type="nucleotide sequence ID" value="NZ_BMHX01000011.1"/>
</dbReference>
<reference evidence="3 4" key="1">
    <citation type="submission" date="2020-08" db="EMBL/GenBank/DDBJ databases">
        <title>Genomic Encyclopedia of Type Strains, Phase IV (KMG-IV): sequencing the most valuable type-strain genomes for metagenomic binning, comparative biology and taxonomic classification.</title>
        <authorList>
            <person name="Goeker M."/>
        </authorList>
    </citation>
    <scope>NUCLEOTIDE SEQUENCE [LARGE SCALE GENOMIC DNA]</scope>
    <source>
        <strain evidence="3 4">DSM 101465</strain>
    </source>
</reference>
<accession>A0A841KIT0</accession>
<dbReference type="AlphaFoldDB" id="A0A841KIT0"/>
<evidence type="ECO:0000259" key="2">
    <source>
        <dbReference type="Pfam" id="PF04909"/>
    </source>
</evidence>
<dbReference type="InterPro" id="IPR052350">
    <property type="entry name" value="Metallo-dep_Lactonases"/>
</dbReference>
<dbReference type="EMBL" id="JACHEH010000012">
    <property type="protein sequence ID" value="MBB6169836.1"/>
    <property type="molecule type" value="Genomic_DNA"/>
</dbReference>
<organism evidence="3 4">
    <name type="scientific">Chelatococcus composti</name>
    <dbReference type="NCBI Taxonomy" id="1743235"/>
    <lineage>
        <taxon>Bacteria</taxon>
        <taxon>Pseudomonadati</taxon>
        <taxon>Pseudomonadota</taxon>
        <taxon>Alphaproteobacteria</taxon>
        <taxon>Hyphomicrobiales</taxon>
        <taxon>Chelatococcaceae</taxon>
        <taxon>Chelatococcus</taxon>
    </lineage>
</organism>
<dbReference type="PANTHER" id="PTHR43569">
    <property type="entry name" value="AMIDOHYDROLASE"/>
    <property type="match status" value="1"/>
</dbReference>
<keyword evidence="3" id="KW-0378">Hydrolase</keyword>
<dbReference type="Pfam" id="PF04909">
    <property type="entry name" value="Amidohydro_2"/>
    <property type="match status" value="1"/>
</dbReference>
<proteinExistence type="inferred from homology"/>
<dbReference type="SUPFAM" id="SSF51556">
    <property type="entry name" value="Metallo-dependent hydrolases"/>
    <property type="match status" value="1"/>
</dbReference>
<evidence type="ECO:0000256" key="1">
    <source>
        <dbReference type="ARBA" id="ARBA00038310"/>
    </source>
</evidence>
<keyword evidence="4" id="KW-1185">Reference proteome</keyword>
<gene>
    <name evidence="3" type="ORF">HNQ73_003489</name>
</gene>
<sequence length="304" mass="33970">MTERLPFVDAHHHFWDPPANPHPWLVEEPMIPFRYGDYSAIRRPFLVADYQAVAARQNVIASVTMEGEWDRRDPVGETAWLARLRERHGTPAAHVAQAWLDADDVEEVLAAQAAFSFVRGVRHKPRSAARPDAARPGEPGSMGDPAFARGYALLARHGFSFDLQTPWWHLEEAAALAERHPDIPIILNHTGLPADRSPEGIAGWRAALRHFARLPHAAIKISGLGLRGRPWRLEDNRPIIREAIDIFGTDRAMFASNFPVDSLVGDFDTIIDGFRAAVADLPREEQAKLFSGNAIRIYRLEGIG</sequence>
<dbReference type="GO" id="GO:0016787">
    <property type="term" value="F:hydrolase activity"/>
    <property type="evidence" value="ECO:0007669"/>
    <property type="project" value="UniProtKB-KW"/>
</dbReference>
<evidence type="ECO:0000313" key="4">
    <source>
        <dbReference type="Proteomes" id="UP000588017"/>
    </source>
</evidence>
<name>A0A841KIT0_9HYPH</name>
<protein>
    <submittedName>
        <fullName evidence="3">Putative TIM-barrel fold metal-dependent hydrolase</fullName>
    </submittedName>
</protein>
<feature type="domain" description="Amidohydrolase-related" evidence="2">
    <location>
        <begin position="8"/>
        <end position="300"/>
    </location>
</feature>
<comment type="caution">
    <text evidence="3">The sequence shown here is derived from an EMBL/GenBank/DDBJ whole genome shotgun (WGS) entry which is preliminary data.</text>
</comment>
<dbReference type="InterPro" id="IPR032466">
    <property type="entry name" value="Metal_Hydrolase"/>
</dbReference>